<dbReference type="Pfam" id="PF11138">
    <property type="entry name" value="DUF2911"/>
    <property type="match status" value="1"/>
</dbReference>
<evidence type="ECO:0000313" key="2">
    <source>
        <dbReference type="EMBL" id="MEN3322380.1"/>
    </source>
</evidence>
<sequence length="283" mass="31363">MKKLLLILLAITATFTVNAQIVTPQPSPFSKVEQKVGLTDVTLEYSRPSVRERTIFGDLVPYGKVWRTGANARTKITFSTDVTVDGQTLKAGTYAIFTKPEAEKWEVYFYSDYSGGGVPQEWDDTKVAAKTMAESHQIPFNVETFTIDINAITNNDARIEFIWEKTFVGVTFNVPTDDMVLANINDAMNGTPTANDYYAAAIYYLQEGKDIKQAKTWIDKAIAMAGDKVQFWQLRQQSLIYAKAGDKKGAIAAAKKSLTASEAAGNADYVKMNKDSLKEWGGM</sequence>
<dbReference type="Proteomes" id="UP001416393">
    <property type="component" value="Unassembled WGS sequence"/>
</dbReference>
<reference evidence="2 3" key="1">
    <citation type="submission" date="2024-01" db="EMBL/GenBank/DDBJ databases">
        <title>Mariniflexile litorale sp. nov., isolated from the shallow sediments of the Sea of Japan.</title>
        <authorList>
            <person name="Romanenko L."/>
            <person name="Bystritskaya E."/>
            <person name="Isaeva M."/>
        </authorList>
    </citation>
    <scope>NUCLEOTIDE SEQUENCE [LARGE SCALE GENOMIC DNA]</scope>
    <source>
        <strain evidence="2 3">KCTC 32427</strain>
    </source>
</reference>
<protein>
    <submittedName>
        <fullName evidence="2">DUF2911 domain-containing protein</fullName>
    </submittedName>
</protein>
<dbReference type="InterPro" id="IPR021314">
    <property type="entry name" value="DUF2911"/>
</dbReference>
<proteinExistence type="predicted"/>
<evidence type="ECO:0000256" key="1">
    <source>
        <dbReference type="SAM" id="SignalP"/>
    </source>
</evidence>
<feature type="signal peptide" evidence="1">
    <location>
        <begin position="1"/>
        <end position="19"/>
    </location>
</feature>
<feature type="chain" id="PRO_5045374159" evidence="1">
    <location>
        <begin position="20"/>
        <end position="283"/>
    </location>
</feature>
<dbReference type="EMBL" id="JAZHYP010000001">
    <property type="protein sequence ID" value="MEN3322380.1"/>
    <property type="molecule type" value="Genomic_DNA"/>
</dbReference>
<name>A0ABV0AA27_9FLAO</name>
<dbReference type="RefSeq" id="WP_346239926.1">
    <property type="nucleotide sequence ID" value="NZ_JAZHYP010000001.1"/>
</dbReference>
<gene>
    <name evidence="2" type="ORF">VP395_01450</name>
</gene>
<comment type="caution">
    <text evidence="2">The sequence shown here is derived from an EMBL/GenBank/DDBJ whole genome shotgun (WGS) entry which is preliminary data.</text>
</comment>
<keyword evidence="3" id="KW-1185">Reference proteome</keyword>
<keyword evidence="1" id="KW-0732">Signal</keyword>
<dbReference type="InterPro" id="IPR011990">
    <property type="entry name" value="TPR-like_helical_dom_sf"/>
</dbReference>
<evidence type="ECO:0000313" key="3">
    <source>
        <dbReference type="Proteomes" id="UP001416393"/>
    </source>
</evidence>
<organism evidence="2 3">
    <name type="scientific">Mariniflexile soesokkakense</name>
    <dbReference type="NCBI Taxonomy" id="1343160"/>
    <lineage>
        <taxon>Bacteria</taxon>
        <taxon>Pseudomonadati</taxon>
        <taxon>Bacteroidota</taxon>
        <taxon>Flavobacteriia</taxon>
        <taxon>Flavobacteriales</taxon>
        <taxon>Flavobacteriaceae</taxon>
        <taxon>Mariniflexile</taxon>
    </lineage>
</organism>
<dbReference type="SUPFAM" id="SSF48452">
    <property type="entry name" value="TPR-like"/>
    <property type="match status" value="1"/>
</dbReference>
<accession>A0ABV0AA27</accession>